<reference evidence="1" key="1">
    <citation type="submission" date="2024-05" db="EMBL/GenBank/DDBJ databases">
        <title>Avian Migration-Mediated Cross-Species Transmission and Recombination Shaping the Diversity of Gammacoronaviruses and Deltacoronaviruses.</title>
        <authorList>
            <person name="Han Y."/>
            <person name="Xu P."/>
            <person name="Xu Y."/>
            <person name="Wang Y."/>
            <person name="Hu J."/>
            <person name="Ma M."/>
            <person name="Li Z."/>
            <person name="Bo S."/>
            <person name="Zhao C."/>
            <person name="Ji L."/>
            <person name="Yuan Y."/>
            <person name="Zhao W."/>
            <person name="Wang J."/>
            <person name="Jin Q."/>
            <person name="Wu Z."/>
            <person name="He G."/>
        </authorList>
    </citation>
    <scope>NUCLEOTIDE SEQUENCE</scope>
    <source>
        <strain evidence="1">AvPs-DeltaCoV/SH21-SH91</strain>
    </source>
</reference>
<dbReference type="EMBL" id="PP845477">
    <property type="protein sequence ID" value="XDG24501.1"/>
    <property type="molecule type" value="Genomic_RNA"/>
</dbReference>
<name>A0AB39AFM5_9NIDO</name>
<accession>A0AB39AFM5</accession>
<evidence type="ECO:0000313" key="1">
    <source>
        <dbReference type="EMBL" id="XDG24501.1"/>
    </source>
</evidence>
<protein>
    <submittedName>
        <fullName evidence="1">Uncharacterized protein</fullName>
    </submittedName>
</protein>
<organism evidence="1">
    <name type="scientific">Bird deltacoronavirus PluvialisCN24</name>
    <dbReference type="NCBI Taxonomy" id="3237955"/>
    <lineage>
        <taxon>Viruses</taxon>
        <taxon>Riboviria</taxon>
        <taxon>Orthornavirae</taxon>
        <taxon>Pisuviricota</taxon>
        <taxon>Pisoniviricetes</taxon>
        <taxon>Nidovirales</taxon>
        <taxon>Cornidovirineae</taxon>
        <taxon>Coronaviridae</taxon>
        <taxon>Orthocoronavirinae</taxon>
        <taxon>Deltacoronavirus</taxon>
    </lineage>
</organism>
<sequence length="75" mass="8650">MLKFDTLFSDNFSDLLKSLSEILSCAITDEFYGCVYKAGHHWEYQSLENLTDPFYYSDSSEWSESETDSIIGDDV</sequence>
<proteinExistence type="predicted"/>